<dbReference type="PANTHER" id="PTHR48207">
    <property type="entry name" value="SUCCINATE--HYDROXYMETHYLGLUTARATE COA-TRANSFERASE"/>
    <property type="match status" value="1"/>
</dbReference>
<dbReference type="InterPro" id="IPR003673">
    <property type="entry name" value="CoA-Trfase_fam_III"/>
</dbReference>
<proteinExistence type="predicted"/>
<sequence length="396" mass="42140">MSEPALPLDGVLVVACEQAVAAPLATRHLADLGARVVKIERPGRGDFARDYDATVHGQSSHFVWLNRSKESVTLDLKQPAAIEVVRRLLGRADVFVQNLAPGAADRLGLGPAELRRRYPRLVVCSVSGYGPDGPYRDAKAYDALIQAEAGLLSITGTEEHRAKSGIPVADIGAGMYAFSAILAALYERERTGHGAAVEVSLFDSLTEWMGFPLYYTRYGGTPPRRTGAHHAAIAPYGVFGTGDGGEVMLAVQNEREWRVFAAEVLGRPELAGDERFATGPARVRHRAALTAAIDEVFGTLTVKQAVDRLNAAGIANGQGREVGDVWSHPQLLERSRLSDVDTPGGPVAALLPPIGLPGRRPRMEPVPALGAHTEAVLAELSYSEGEVAALRAAGVV</sequence>
<dbReference type="InterPro" id="IPR050483">
    <property type="entry name" value="CoA-transferase_III_domain"/>
</dbReference>
<dbReference type="EMBL" id="JAVHUY010000076">
    <property type="protein sequence ID" value="MDQ7911275.1"/>
    <property type="molecule type" value="Genomic_DNA"/>
</dbReference>
<dbReference type="Gene3D" id="3.30.1540.10">
    <property type="entry name" value="formyl-coa transferase, domain 3"/>
    <property type="match status" value="1"/>
</dbReference>
<dbReference type="PANTHER" id="PTHR48207:SF3">
    <property type="entry name" value="SUCCINATE--HYDROXYMETHYLGLUTARATE COA-TRANSFERASE"/>
    <property type="match status" value="1"/>
</dbReference>
<protein>
    <submittedName>
        <fullName evidence="2">CaiB/BaiF CoA-transferase family protein</fullName>
    </submittedName>
</protein>
<reference evidence="2 3" key="1">
    <citation type="submission" date="2023-08" db="EMBL/GenBank/DDBJ databases">
        <title>Phytohabitans sansha sp. nov., isolated from marine sediment.</title>
        <authorList>
            <person name="Zhao Y."/>
            <person name="Yi K."/>
        </authorList>
    </citation>
    <scope>NUCLEOTIDE SEQUENCE [LARGE SCALE GENOMIC DNA]</scope>
    <source>
        <strain evidence="2 3">ZYX-F-186</strain>
    </source>
</reference>
<keyword evidence="3" id="KW-1185">Reference proteome</keyword>
<comment type="caution">
    <text evidence="2">The sequence shown here is derived from an EMBL/GenBank/DDBJ whole genome shotgun (WGS) entry which is preliminary data.</text>
</comment>
<evidence type="ECO:0000256" key="1">
    <source>
        <dbReference type="ARBA" id="ARBA00022679"/>
    </source>
</evidence>
<name>A0ABU0ZWH3_9ACTN</name>
<evidence type="ECO:0000313" key="2">
    <source>
        <dbReference type="EMBL" id="MDQ7911275.1"/>
    </source>
</evidence>
<dbReference type="SUPFAM" id="SSF89796">
    <property type="entry name" value="CoA-transferase family III (CaiB/BaiF)"/>
    <property type="match status" value="1"/>
</dbReference>
<dbReference type="RefSeq" id="WP_308718492.1">
    <property type="nucleotide sequence ID" value="NZ_JAVHUY010000076.1"/>
</dbReference>
<gene>
    <name evidence="2" type="ORF">RB614_42975</name>
</gene>
<dbReference type="Proteomes" id="UP001230908">
    <property type="component" value="Unassembled WGS sequence"/>
</dbReference>
<organism evidence="2 3">
    <name type="scientific">Phytohabitans maris</name>
    <dbReference type="NCBI Taxonomy" id="3071409"/>
    <lineage>
        <taxon>Bacteria</taxon>
        <taxon>Bacillati</taxon>
        <taxon>Actinomycetota</taxon>
        <taxon>Actinomycetes</taxon>
        <taxon>Micromonosporales</taxon>
        <taxon>Micromonosporaceae</taxon>
    </lineage>
</organism>
<evidence type="ECO:0000313" key="3">
    <source>
        <dbReference type="Proteomes" id="UP001230908"/>
    </source>
</evidence>
<accession>A0ABU0ZWH3</accession>
<dbReference type="InterPro" id="IPR023606">
    <property type="entry name" value="CoA-Trfase_III_dom_1_sf"/>
</dbReference>
<dbReference type="InterPro" id="IPR044855">
    <property type="entry name" value="CoA-Trfase_III_dom3_sf"/>
</dbReference>
<dbReference type="Gene3D" id="3.40.50.10540">
    <property type="entry name" value="Crotonobetainyl-coa:carnitine coa-transferase, domain 1"/>
    <property type="match status" value="1"/>
</dbReference>
<dbReference type="Pfam" id="PF02515">
    <property type="entry name" value="CoA_transf_3"/>
    <property type="match status" value="1"/>
</dbReference>
<keyword evidence="1" id="KW-0808">Transferase</keyword>